<keyword evidence="3" id="KW-1185">Reference proteome</keyword>
<feature type="region of interest" description="Disordered" evidence="1">
    <location>
        <begin position="674"/>
        <end position="708"/>
    </location>
</feature>
<evidence type="ECO:0000313" key="3">
    <source>
        <dbReference type="Proteomes" id="UP001342314"/>
    </source>
</evidence>
<feature type="region of interest" description="Disordered" evidence="1">
    <location>
        <begin position="224"/>
        <end position="281"/>
    </location>
</feature>
<proteinExistence type="predicted"/>
<dbReference type="AlphaFoldDB" id="A0AAV5GCU3"/>
<reference evidence="2 3" key="1">
    <citation type="submission" date="2021-12" db="EMBL/GenBank/DDBJ databases">
        <title>High titer production of polyol ester of fatty acids by Rhodotorula paludigena BS15 towards product separation-free biomass refinery.</title>
        <authorList>
            <person name="Mano J."/>
            <person name="Ono H."/>
            <person name="Tanaka T."/>
            <person name="Naito K."/>
            <person name="Sushida H."/>
            <person name="Ike M."/>
            <person name="Tokuyasu K."/>
            <person name="Kitaoka M."/>
        </authorList>
    </citation>
    <scope>NUCLEOTIDE SEQUENCE [LARGE SCALE GENOMIC DNA]</scope>
    <source>
        <strain evidence="2 3">BS15</strain>
    </source>
</reference>
<accession>A0AAV5GCU3</accession>
<protein>
    <submittedName>
        <fullName evidence="2">Uncharacterized protein</fullName>
    </submittedName>
</protein>
<feature type="compositionally biased region" description="Pro residues" evidence="1">
    <location>
        <begin position="228"/>
        <end position="240"/>
    </location>
</feature>
<feature type="region of interest" description="Disordered" evidence="1">
    <location>
        <begin position="506"/>
        <end position="586"/>
    </location>
</feature>
<gene>
    <name evidence="2" type="ORF">Rhopal_000082-T1</name>
</gene>
<evidence type="ECO:0000313" key="2">
    <source>
        <dbReference type="EMBL" id="GJN87137.1"/>
    </source>
</evidence>
<dbReference type="EMBL" id="BQKY01000001">
    <property type="protein sequence ID" value="GJN87137.1"/>
    <property type="molecule type" value="Genomic_DNA"/>
</dbReference>
<evidence type="ECO:0000256" key="1">
    <source>
        <dbReference type="SAM" id="MobiDB-lite"/>
    </source>
</evidence>
<comment type="caution">
    <text evidence="2">The sequence shown here is derived from an EMBL/GenBank/DDBJ whole genome shotgun (WGS) entry which is preliminary data.</text>
</comment>
<feature type="compositionally biased region" description="Low complexity" evidence="1">
    <location>
        <begin position="532"/>
        <end position="567"/>
    </location>
</feature>
<name>A0AAV5GCU3_9BASI</name>
<dbReference type="Proteomes" id="UP001342314">
    <property type="component" value="Unassembled WGS sequence"/>
</dbReference>
<organism evidence="2 3">
    <name type="scientific">Rhodotorula paludigena</name>
    <dbReference type="NCBI Taxonomy" id="86838"/>
    <lineage>
        <taxon>Eukaryota</taxon>
        <taxon>Fungi</taxon>
        <taxon>Dikarya</taxon>
        <taxon>Basidiomycota</taxon>
        <taxon>Pucciniomycotina</taxon>
        <taxon>Microbotryomycetes</taxon>
        <taxon>Sporidiobolales</taxon>
        <taxon>Sporidiobolaceae</taxon>
        <taxon>Rhodotorula</taxon>
    </lineage>
</organism>
<sequence length="1032" mass="112030">MEYAAAQDDLSARAHIRSLVSRLVPPSSPYLRSLFPAPPARPRSPLALGHDERNIDFWDARRVREWEEERARGDKWEMSREQVDDVKRCRKALADTTRRVREEDQTLGLDARESWSFPPRLHDDSLLSRRRRDAWRADLPVFDPRKSISALVGPKPKHLLPKPDEALLAMDAAPDFDVAFDLKLSATVEQIAEVKQIRQRVLRNSPYLRNLQREDEMAWQDELKLPTPDSPAAPLSPPLFPRKSALPLPAKQIDPSNPFEGFLPSERSDYPSSPRGVGISQAEWDKEDLPIFSRVSQLQEMQADVLNAAKVASLLRSEHTGDVDQLDSDDSPEPLTHEARLTKEGSGVLEAVFASDDTLGERPVHADDLLSSSRLAVPKFASLESALPPAACPPPLSAFLPSSTASEWTLAPLSGLRALTLQLSWQCWTEKAGETLEGVLLGEAEYGGADEAEPEEAEALRSAADALEHARGRVRHEEGEGFLEERDQLALLAASEDEAELQARIRPVDHADSSPADETLSPGQARSPDQGAAAAAEHSTAMANRSSPAAALPAATTPTPSQLAAPSHNEQAPRSDSSDFAFVFPPSSPAVNTQAVEAVSSPATTLQDTVVLSPAKPARPPVSAAACEQRSSSAVHRKEPLPPVEKVNPAVAPFSTTNALDRFLGLRGIATASSRRPEAVSAAPARGVARQPAQGSSPPPNSIPFTTPAFLSGPSLRHSTLHKPFKVVAFDALLQKRAHVSALEQRGFALVHRPSRFAPEPFTTPEPHLIVDARTCVLFLNLASLISNVMRRPASTTGASLKRQEALLDTLHRLVSQRFDRVLVVLEEQQQRVGGVKVYSYTPPVLAALEQLAGALQGSSGVEIALSKGPEHSAELVMQFVEHLAGEREAGGGLPVLDVFEQRTWLTDDPAQDELALLELDDLNELAACAILAVCSANDFLGLSLADRAGVFANLLGSERVARISESLDSRRITSSSSPARFDFTMLDPAAPPPFRSGMSLSQLDEVADERESGLDECAGDEDWMRFVDLSQ</sequence>